<name>A0A6J4HLH3_9BACT</name>
<dbReference type="AlphaFoldDB" id="A0A6J4HLH3"/>
<dbReference type="Gene3D" id="3.40.50.10610">
    <property type="entry name" value="ABC-type transport auxiliary lipoprotein component"/>
    <property type="match status" value="1"/>
</dbReference>
<organism evidence="1">
    <name type="scientific">uncultured Armatimonadetes bacterium</name>
    <dbReference type="NCBI Taxonomy" id="157466"/>
    <lineage>
        <taxon>Bacteria</taxon>
        <taxon>Bacillati</taxon>
        <taxon>Armatimonadota</taxon>
        <taxon>environmental samples</taxon>
    </lineage>
</organism>
<dbReference type="SUPFAM" id="SSF52964">
    <property type="entry name" value="TolB, N-terminal domain"/>
    <property type="match status" value="1"/>
</dbReference>
<gene>
    <name evidence="1" type="ORF">AVDCRST_MAG63-799</name>
</gene>
<proteinExistence type="predicted"/>
<sequence>MNELMQGAWARRISWTLVTTLLLPLLTLALSPRPSQAQLTRIPQVAVLDFGSLTGPRAGGILGRQATDAVVVEMTRTGRFDVTPRSQLAQQIQDLGLTLPLDNIGQRKLGQALGVDFVATGDITNISFVENPRRARVTLSVRLTDVVSGELANGAIQSGISPAPAAGFQPDDDTLINQAISNAAFNAVQTVNNYTLPEATVLNTRDQAEVILNRGGRDGITTGLEMIVIRGTDRIGKIRVTQVGSTDSVAAIVDQGKGIRPEDRARAIFALPGYSVNAQGEIQRTAVTEREYTPQRRRQRSAIGTILGVAAAVLLAALLFRSKSSTDAVGARVTARAFADPSVLNPLDPTAARVQVDFQQARDVPTQNVMEYQLFRDNTRIAVLGRGQSTFVDTPTLAGAFTYQVPVVTEGRPTDLEEITAAASGMQVGVSHRYAVSVLYTQVNISGGDEEETLYRLTPVGETGALATPTARPEAISPTSEINLGNVRFTLRTPQGANEYIIELATSPNFENKQTLGPFATQFTSAPIQTGVFDLRGRFGNAQQLYFRIGSRNSVDRPGPLEARRVGTPNGDNFIYSDNRSFTVVVGPPPPP</sequence>
<evidence type="ECO:0000313" key="1">
    <source>
        <dbReference type="EMBL" id="CAA9227169.1"/>
    </source>
</evidence>
<dbReference type="EMBL" id="CADCTO010000104">
    <property type="protein sequence ID" value="CAA9227169.1"/>
    <property type="molecule type" value="Genomic_DNA"/>
</dbReference>
<accession>A0A6J4HLH3</accession>
<protein>
    <submittedName>
        <fullName evidence="1">Uncharacterized protein</fullName>
    </submittedName>
</protein>
<reference evidence="1" key="1">
    <citation type="submission" date="2020-02" db="EMBL/GenBank/DDBJ databases">
        <authorList>
            <person name="Meier V. D."/>
        </authorList>
    </citation>
    <scope>NUCLEOTIDE SEQUENCE</scope>
    <source>
        <strain evidence="1">AVDCRST_MAG63</strain>
    </source>
</reference>